<dbReference type="VEuPathDB" id="FungiDB:FUN_001350"/>
<protein>
    <submittedName>
        <fullName evidence="1">Uncharacterized protein</fullName>
    </submittedName>
</protein>
<evidence type="ECO:0000313" key="1">
    <source>
        <dbReference type="EMBL" id="PKY42193.1"/>
    </source>
</evidence>
<name>A0A2I1G6E4_9GLOM</name>
<dbReference type="AlphaFoldDB" id="A0A2I1G6E4"/>
<reference evidence="1 2" key="1">
    <citation type="submission" date="2015-10" db="EMBL/GenBank/DDBJ databases">
        <title>Genome analyses suggest a sexual origin of heterokaryosis in a supposedly ancient asexual fungus.</title>
        <authorList>
            <person name="Ropars J."/>
            <person name="Sedzielewska K."/>
            <person name="Noel J."/>
            <person name="Charron P."/>
            <person name="Farinelli L."/>
            <person name="Marton T."/>
            <person name="Kruger M."/>
            <person name="Pelin A."/>
            <person name="Brachmann A."/>
            <person name="Corradi N."/>
        </authorList>
    </citation>
    <scope>NUCLEOTIDE SEQUENCE [LARGE SCALE GENOMIC DNA]</scope>
    <source>
        <strain evidence="1 2">A4</strain>
    </source>
</reference>
<comment type="caution">
    <text evidence="1">The sequence shown here is derived from an EMBL/GenBank/DDBJ whole genome shotgun (WGS) entry which is preliminary data.</text>
</comment>
<accession>A0A2I1G6E4</accession>
<organism evidence="1 2">
    <name type="scientific">Rhizophagus irregularis</name>
    <dbReference type="NCBI Taxonomy" id="588596"/>
    <lineage>
        <taxon>Eukaryota</taxon>
        <taxon>Fungi</taxon>
        <taxon>Fungi incertae sedis</taxon>
        <taxon>Mucoromycota</taxon>
        <taxon>Glomeromycotina</taxon>
        <taxon>Glomeromycetes</taxon>
        <taxon>Glomerales</taxon>
        <taxon>Glomeraceae</taxon>
        <taxon>Rhizophagus</taxon>
    </lineage>
</organism>
<proteinExistence type="predicted"/>
<dbReference type="EMBL" id="LLXI01000186">
    <property type="protein sequence ID" value="PKY42193.1"/>
    <property type="molecule type" value="Genomic_DNA"/>
</dbReference>
<dbReference type="Proteomes" id="UP000234323">
    <property type="component" value="Unassembled WGS sequence"/>
</dbReference>
<evidence type="ECO:0000313" key="2">
    <source>
        <dbReference type="Proteomes" id="UP000234323"/>
    </source>
</evidence>
<sequence>MFYFSQEMETYRKYPVYYNLNDKITLVKKWIEKKLENEYIRYFKYDEFIIDEEEIGRGRDIRIPMVLSSYFGRHFGGSFVFLVFCKVSNSRIGYWNLEMKGFDCVPGDWRRSRLQIVFWSP</sequence>
<dbReference type="VEuPathDB" id="FungiDB:RhiirFUN_021853"/>
<gene>
    <name evidence="1" type="ORF">RhiirA4_455949</name>
</gene>
<keyword evidence="2" id="KW-1185">Reference proteome</keyword>